<proteinExistence type="inferred from homology"/>
<dbReference type="PROSITE" id="PS51257">
    <property type="entry name" value="PROKAR_LIPOPROTEIN"/>
    <property type="match status" value="1"/>
</dbReference>
<dbReference type="Gene3D" id="3.40.190.10">
    <property type="entry name" value="Periplasmic binding protein-like II"/>
    <property type="match status" value="1"/>
</dbReference>
<reference evidence="5 6" key="1">
    <citation type="submission" date="2021-01" db="EMBL/GenBank/DDBJ databases">
        <title>Streptomyces acididurans sp. nov., isolated from a peat swamp forest soil.</title>
        <authorList>
            <person name="Chantavorakit T."/>
            <person name="Duangmal K."/>
        </authorList>
    </citation>
    <scope>NUCLEOTIDE SEQUENCE [LARGE SCALE GENOMIC DNA]</scope>
    <source>
        <strain evidence="5 6">KK5PA1</strain>
    </source>
</reference>
<keyword evidence="2" id="KW-0813">Transport</keyword>
<protein>
    <submittedName>
        <fullName evidence="5">ABC transporter substrate-binding protein</fullName>
    </submittedName>
</protein>
<dbReference type="Proteomes" id="UP000749040">
    <property type="component" value="Unassembled WGS sequence"/>
</dbReference>
<gene>
    <name evidence="5" type="ORF">ITX44_16845</name>
</gene>
<keyword evidence="3 4" id="KW-0732">Signal</keyword>
<accession>A0ABS2TS71</accession>
<evidence type="ECO:0000256" key="3">
    <source>
        <dbReference type="ARBA" id="ARBA00022729"/>
    </source>
</evidence>
<comment type="caution">
    <text evidence="5">The sequence shown here is derived from an EMBL/GenBank/DDBJ whole genome shotgun (WGS) entry which is preliminary data.</text>
</comment>
<dbReference type="PANTHER" id="PTHR30061">
    <property type="entry name" value="MALTOSE-BINDING PERIPLASMIC PROTEIN"/>
    <property type="match status" value="1"/>
</dbReference>
<sequence>MHVSHRRIHGYGRAAAALAAATTVSLLLAGCGDNGAGGGGTSAGGVVNLTMLTGFTGPDAPSYQALVKQFNATHPKIHVTMTAEPWATIGQKLPASWATGQGPDLATPSSDPGSIFTYIKTNSVLPLDSSVGTGPTQIDSAAFPAPVKSAFTVDGKLYAVPANMATLVLYYNKAMFAAAGITAPPATEADFVADAKKLTTGSGGKPSQYGISLADNNTIQMWPILQWMNGGDIIGQDGCAVVDSPASTDALTKWSQLVAKDHISPVGQSGADADTLFSAKKAAMEINGPWAAAGFTSAGIDLGIAQVPVGSAGPVTLASTVPLMIARTSKHPQQAQEFLAWYTGKTAQTQFSRISGFPPARTDLGSAVASDPTVAEFAKALPHAKLYLAGQANATSIDTDAYVPLVQKIERGADVASAAASAAKTIDSLTGCHKN</sequence>
<keyword evidence="6" id="KW-1185">Reference proteome</keyword>
<name>A0ABS2TS71_9ACTN</name>
<feature type="signal peptide" evidence="4">
    <location>
        <begin position="1"/>
        <end position="29"/>
    </location>
</feature>
<comment type="similarity">
    <text evidence="1">Belongs to the bacterial solute-binding protein 1 family.</text>
</comment>
<organism evidence="5 6">
    <name type="scientific">Actinacidiphila acididurans</name>
    <dbReference type="NCBI Taxonomy" id="2784346"/>
    <lineage>
        <taxon>Bacteria</taxon>
        <taxon>Bacillati</taxon>
        <taxon>Actinomycetota</taxon>
        <taxon>Actinomycetes</taxon>
        <taxon>Kitasatosporales</taxon>
        <taxon>Streptomycetaceae</taxon>
        <taxon>Actinacidiphila</taxon>
    </lineage>
</organism>
<dbReference type="Pfam" id="PF01547">
    <property type="entry name" value="SBP_bac_1"/>
    <property type="match status" value="1"/>
</dbReference>
<dbReference type="RefSeq" id="WP_205358049.1">
    <property type="nucleotide sequence ID" value="NZ_JADKYB010000008.1"/>
</dbReference>
<dbReference type="PANTHER" id="PTHR30061:SF50">
    <property type="entry name" value="MALTOSE_MALTODEXTRIN-BINDING PERIPLASMIC PROTEIN"/>
    <property type="match status" value="1"/>
</dbReference>
<dbReference type="InterPro" id="IPR006059">
    <property type="entry name" value="SBP"/>
</dbReference>
<evidence type="ECO:0000313" key="6">
    <source>
        <dbReference type="Proteomes" id="UP000749040"/>
    </source>
</evidence>
<dbReference type="SUPFAM" id="SSF53850">
    <property type="entry name" value="Periplasmic binding protein-like II"/>
    <property type="match status" value="1"/>
</dbReference>
<dbReference type="CDD" id="cd14748">
    <property type="entry name" value="PBP2_UgpB"/>
    <property type="match status" value="1"/>
</dbReference>
<dbReference type="EMBL" id="JADKYB010000008">
    <property type="protein sequence ID" value="MBM9506188.1"/>
    <property type="molecule type" value="Genomic_DNA"/>
</dbReference>
<evidence type="ECO:0000256" key="1">
    <source>
        <dbReference type="ARBA" id="ARBA00008520"/>
    </source>
</evidence>
<evidence type="ECO:0000256" key="2">
    <source>
        <dbReference type="ARBA" id="ARBA00022448"/>
    </source>
</evidence>
<evidence type="ECO:0000256" key="4">
    <source>
        <dbReference type="SAM" id="SignalP"/>
    </source>
</evidence>
<feature type="chain" id="PRO_5045677355" evidence="4">
    <location>
        <begin position="30"/>
        <end position="435"/>
    </location>
</feature>
<evidence type="ECO:0000313" key="5">
    <source>
        <dbReference type="EMBL" id="MBM9506188.1"/>
    </source>
</evidence>